<reference evidence="9 10" key="1">
    <citation type="submission" date="2020-02" db="EMBL/GenBank/DDBJ databases">
        <title>Full genome sequence of Nocardioides sp. R-3366.</title>
        <authorList>
            <person name="Im W.-T."/>
        </authorList>
    </citation>
    <scope>NUCLEOTIDE SEQUENCE [LARGE SCALE GENOMIC DNA]</scope>
    <source>
        <strain evidence="9 10">R-3366</strain>
    </source>
</reference>
<gene>
    <name evidence="9" type="ORF">G5V58_03705</name>
</gene>
<dbReference type="PROSITE" id="PS50928">
    <property type="entry name" value="ABC_TM1"/>
    <property type="match status" value="1"/>
</dbReference>
<evidence type="ECO:0000259" key="8">
    <source>
        <dbReference type="PROSITE" id="PS50928"/>
    </source>
</evidence>
<evidence type="ECO:0000256" key="2">
    <source>
        <dbReference type="ARBA" id="ARBA00022448"/>
    </source>
</evidence>
<keyword evidence="5 7" id="KW-1133">Transmembrane helix</keyword>
<proteinExistence type="inferred from homology"/>
<evidence type="ECO:0000256" key="6">
    <source>
        <dbReference type="ARBA" id="ARBA00023136"/>
    </source>
</evidence>
<dbReference type="SUPFAM" id="SSF161098">
    <property type="entry name" value="MetI-like"/>
    <property type="match status" value="1"/>
</dbReference>
<keyword evidence="4 7" id="KW-0812">Transmembrane</keyword>
<dbReference type="Gene3D" id="1.10.3720.10">
    <property type="entry name" value="MetI-like"/>
    <property type="match status" value="1"/>
</dbReference>
<keyword evidence="2 7" id="KW-0813">Transport</keyword>
<feature type="transmembrane region" description="Helical" evidence="7">
    <location>
        <begin position="9"/>
        <end position="30"/>
    </location>
</feature>
<feature type="transmembrane region" description="Helical" evidence="7">
    <location>
        <begin position="131"/>
        <end position="156"/>
    </location>
</feature>
<dbReference type="Proteomes" id="UP000502996">
    <property type="component" value="Chromosome"/>
</dbReference>
<evidence type="ECO:0000256" key="3">
    <source>
        <dbReference type="ARBA" id="ARBA00022475"/>
    </source>
</evidence>
<dbReference type="GO" id="GO:0071916">
    <property type="term" value="F:dipeptide transmembrane transporter activity"/>
    <property type="evidence" value="ECO:0007669"/>
    <property type="project" value="TreeGrafter"/>
</dbReference>
<name>A0A6G6WKJ5_9ACTN</name>
<comment type="similarity">
    <text evidence="7">Belongs to the binding-protein-dependent transport system permease family.</text>
</comment>
<dbReference type="InterPro" id="IPR035906">
    <property type="entry name" value="MetI-like_sf"/>
</dbReference>
<sequence>MLRFLVKRLALGLLTLFAISIVVFVLFYVAPNDPARSIAGPQATFDVVERIRHNLGLDQPVPQRYWHFLTGLLHGDLGYSYYSRQPVLDQITARLPVTLSLAAGSALVFFLGGVAIGTASARRPGSLRDRVGAAFVLTGLSFPTFVLGLLTLYLLFYQLTVHGITIFPGSGYVSPSESLSEWARHMVLPWATVAFVSTATYARLSRAMMLDVLSEDYVRTARAKGLPERVVVYKHGMRSAIAPLVTQLGVDVAALLGGLVVTERIFGLQGIGSLAVDAVSRGDQPTIIGVVLLASFFVVVANIVVDLLYVVLDARVRT</sequence>
<dbReference type="PANTHER" id="PTHR43163:SF6">
    <property type="entry name" value="DIPEPTIDE TRANSPORT SYSTEM PERMEASE PROTEIN DPPB-RELATED"/>
    <property type="match status" value="1"/>
</dbReference>
<evidence type="ECO:0000313" key="9">
    <source>
        <dbReference type="EMBL" id="QIG45732.1"/>
    </source>
</evidence>
<feature type="transmembrane region" description="Helical" evidence="7">
    <location>
        <begin position="244"/>
        <end position="266"/>
    </location>
</feature>
<keyword evidence="10" id="KW-1185">Reference proteome</keyword>
<keyword evidence="3" id="KW-1003">Cell membrane</keyword>
<feature type="transmembrane region" description="Helical" evidence="7">
    <location>
        <begin position="286"/>
        <end position="312"/>
    </location>
</feature>
<evidence type="ECO:0000313" key="10">
    <source>
        <dbReference type="Proteomes" id="UP000502996"/>
    </source>
</evidence>
<evidence type="ECO:0000256" key="5">
    <source>
        <dbReference type="ARBA" id="ARBA00022989"/>
    </source>
</evidence>
<dbReference type="Pfam" id="PF00528">
    <property type="entry name" value="BPD_transp_1"/>
    <property type="match status" value="1"/>
</dbReference>
<evidence type="ECO:0000256" key="4">
    <source>
        <dbReference type="ARBA" id="ARBA00022692"/>
    </source>
</evidence>
<dbReference type="InterPro" id="IPR000515">
    <property type="entry name" value="MetI-like"/>
</dbReference>
<evidence type="ECO:0000256" key="7">
    <source>
        <dbReference type="RuleBase" id="RU363032"/>
    </source>
</evidence>
<keyword evidence="6 7" id="KW-0472">Membrane</keyword>
<feature type="transmembrane region" description="Helical" evidence="7">
    <location>
        <begin position="97"/>
        <end position="119"/>
    </location>
</feature>
<protein>
    <submittedName>
        <fullName evidence="9">ABC transporter permease</fullName>
    </submittedName>
</protein>
<comment type="subcellular location">
    <subcellularLocation>
        <location evidence="1 7">Cell membrane</location>
        <topology evidence="1 7">Multi-pass membrane protein</topology>
    </subcellularLocation>
</comment>
<dbReference type="CDD" id="cd06261">
    <property type="entry name" value="TM_PBP2"/>
    <property type="match status" value="1"/>
</dbReference>
<dbReference type="Pfam" id="PF19300">
    <property type="entry name" value="BPD_transp_1_N"/>
    <property type="match status" value="1"/>
</dbReference>
<dbReference type="EMBL" id="CP049257">
    <property type="protein sequence ID" value="QIG45732.1"/>
    <property type="molecule type" value="Genomic_DNA"/>
</dbReference>
<dbReference type="AlphaFoldDB" id="A0A6G6WKJ5"/>
<accession>A0A6G6WKJ5</accession>
<organism evidence="9 10">
    <name type="scientific">Nocardioides anomalus</name>
    <dbReference type="NCBI Taxonomy" id="2712223"/>
    <lineage>
        <taxon>Bacteria</taxon>
        <taxon>Bacillati</taxon>
        <taxon>Actinomycetota</taxon>
        <taxon>Actinomycetes</taxon>
        <taxon>Propionibacteriales</taxon>
        <taxon>Nocardioidaceae</taxon>
        <taxon>Nocardioides</taxon>
    </lineage>
</organism>
<dbReference type="GO" id="GO:0005886">
    <property type="term" value="C:plasma membrane"/>
    <property type="evidence" value="ECO:0007669"/>
    <property type="project" value="UniProtKB-SubCell"/>
</dbReference>
<dbReference type="InterPro" id="IPR045621">
    <property type="entry name" value="BPD_transp_1_N"/>
</dbReference>
<dbReference type="KEGG" id="nano:G5V58_03705"/>
<dbReference type="PANTHER" id="PTHR43163">
    <property type="entry name" value="DIPEPTIDE TRANSPORT SYSTEM PERMEASE PROTEIN DPPB-RELATED"/>
    <property type="match status" value="1"/>
</dbReference>
<feature type="domain" description="ABC transmembrane type-1" evidence="8">
    <location>
        <begin position="95"/>
        <end position="309"/>
    </location>
</feature>
<evidence type="ECO:0000256" key="1">
    <source>
        <dbReference type="ARBA" id="ARBA00004651"/>
    </source>
</evidence>